<organism evidence="1 2">
    <name type="scientific">Aegilops tauschii subsp. strangulata</name>
    <name type="common">Goatgrass</name>
    <dbReference type="NCBI Taxonomy" id="200361"/>
    <lineage>
        <taxon>Eukaryota</taxon>
        <taxon>Viridiplantae</taxon>
        <taxon>Streptophyta</taxon>
        <taxon>Embryophyta</taxon>
        <taxon>Tracheophyta</taxon>
        <taxon>Spermatophyta</taxon>
        <taxon>Magnoliopsida</taxon>
        <taxon>Liliopsida</taxon>
        <taxon>Poales</taxon>
        <taxon>Poaceae</taxon>
        <taxon>BOP clade</taxon>
        <taxon>Pooideae</taxon>
        <taxon>Triticodae</taxon>
        <taxon>Triticeae</taxon>
        <taxon>Triticinae</taxon>
        <taxon>Aegilops</taxon>
    </lineage>
</organism>
<evidence type="ECO:0000313" key="2">
    <source>
        <dbReference type="Proteomes" id="UP000015105"/>
    </source>
</evidence>
<dbReference type="AlphaFoldDB" id="A0A452ZLF0"/>
<proteinExistence type="predicted"/>
<reference evidence="1" key="4">
    <citation type="submission" date="2019-03" db="UniProtKB">
        <authorList>
            <consortium name="EnsemblPlants"/>
        </authorList>
    </citation>
    <scope>IDENTIFICATION</scope>
</reference>
<sequence>MHELNSNKTNPAVCARVMNVRDQKSFFCSVETKPPKRTTVVQVSTRKPRPLTAMDRYPMSRAYSLANSTSFHPLSSTSFLRRAILRLHVVEALLGILDRSVGNASDKILTEQLLLTLLSLSVHQNFNLKHQIRAAKHEKLTEEI</sequence>
<reference evidence="1" key="5">
    <citation type="journal article" date="2021" name="G3 (Bethesda)">
        <title>Aegilops tauschii genome assembly Aet v5.0 features greater sequence contiguity and improved annotation.</title>
        <authorList>
            <person name="Wang L."/>
            <person name="Zhu T."/>
            <person name="Rodriguez J.C."/>
            <person name="Deal K.R."/>
            <person name="Dubcovsky J."/>
            <person name="McGuire P.E."/>
            <person name="Lux T."/>
            <person name="Spannagl M."/>
            <person name="Mayer K.F.X."/>
            <person name="Baldrich P."/>
            <person name="Meyers B.C."/>
            <person name="Huo N."/>
            <person name="Gu Y.Q."/>
            <person name="Zhou H."/>
            <person name="Devos K.M."/>
            <person name="Bennetzen J.L."/>
            <person name="Unver T."/>
            <person name="Budak H."/>
            <person name="Gulick P.J."/>
            <person name="Galiba G."/>
            <person name="Kalapos B."/>
            <person name="Nelson D.R."/>
            <person name="Li P."/>
            <person name="You F.M."/>
            <person name="Luo M.C."/>
            <person name="Dvorak J."/>
        </authorList>
    </citation>
    <scope>NUCLEOTIDE SEQUENCE [LARGE SCALE GENOMIC DNA]</scope>
    <source>
        <strain evidence="1">cv. AL8/78</strain>
    </source>
</reference>
<reference evidence="1" key="3">
    <citation type="journal article" date="2017" name="Nature">
        <title>Genome sequence of the progenitor of the wheat D genome Aegilops tauschii.</title>
        <authorList>
            <person name="Luo M.C."/>
            <person name="Gu Y.Q."/>
            <person name="Puiu D."/>
            <person name="Wang H."/>
            <person name="Twardziok S.O."/>
            <person name="Deal K.R."/>
            <person name="Huo N."/>
            <person name="Zhu T."/>
            <person name="Wang L."/>
            <person name="Wang Y."/>
            <person name="McGuire P.E."/>
            <person name="Liu S."/>
            <person name="Long H."/>
            <person name="Ramasamy R.K."/>
            <person name="Rodriguez J.C."/>
            <person name="Van S.L."/>
            <person name="Yuan L."/>
            <person name="Wang Z."/>
            <person name="Xia Z."/>
            <person name="Xiao L."/>
            <person name="Anderson O.D."/>
            <person name="Ouyang S."/>
            <person name="Liang Y."/>
            <person name="Zimin A.V."/>
            <person name="Pertea G."/>
            <person name="Qi P."/>
            <person name="Bennetzen J.L."/>
            <person name="Dai X."/>
            <person name="Dawson M.W."/>
            <person name="Muller H.G."/>
            <person name="Kugler K."/>
            <person name="Rivarola-Duarte L."/>
            <person name="Spannagl M."/>
            <person name="Mayer K.F.X."/>
            <person name="Lu F.H."/>
            <person name="Bevan M.W."/>
            <person name="Leroy P."/>
            <person name="Li P."/>
            <person name="You F.M."/>
            <person name="Sun Q."/>
            <person name="Liu Z."/>
            <person name="Lyons E."/>
            <person name="Wicker T."/>
            <person name="Salzberg S.L."/>
            <person name="Devos K.M."/>
            <person name="Dvorak J."/>
        </authorList>
    </citation>
    <scope>NUCLEOTIDE SEQUENCE [LARGE SCALE GENOMIC DNA]</scope>
    <source>
        <strain evidence="1">cv. AL8/78</strain>
    </source>
</reference>
<dbReference type="Gramene" id="AET1Gv20823200.2">
    <property type="protein sequence ID" value="AET1Gv20823200.2"/>
    <property type="gene ID" value="AET1Gv20823200"/>
</dbReference>
<reference evidence="2" key="1">
    <citation type="journal article" date="2014" name="Science">
        <title>Ancient hybridizations among the ancestral genomes of bread wheat.</title>
        <authorList>
            <consortium name="International Wheat Genome Sequencing Consortium,"/>
            <person name="Marcussen T."/>
            <person name="Sandve S.R."/>
            <person name="Heier L."/>
            <person name="Spannagl M."/>
            <person name="Pfeifer M."/>
            <person name="Jakobsen K.S."/>
            <person name="Wulff B.B."/>
            <person name="Steuernagel B."/>
            <person name="Mayer K.F."/>
            <person name="Olsen O.A."/>
        </authorList>
    </citation>
    <scope>NUCLEOTIDE SEQUENCE [LARGE SCALE GENOMIC DNA]</scope>
    <source>
        <strain evidence="2">cv. AL8/78</strain>
    </source>
</reference>
<protein>
    <submittedName>
        <fullName evidence="1">Uncharacterized protein</fullName>
    </submittedName>
</protein>
<reference evidence="2" key="2">
    <citation type="journal article" date="2017" name="Nat. Plants">
        <title>The Aegilops tauschii genome reveals multiple impacts of transposons.</title>
        <authorList>
            <person name="Zhao G."/>
            <person name="Zou C."/>
            <person name="Li K."/>
            <person name="Wang K."/>
            <person name="Li T."/>
            <person name="Gao L."/>
            <person name="Zhang X."/>
            <person name="Wang H."/>
            <person name="Yang Z."/>
            <person name="Liu X."/>
            <person name="Jiang W."/>
            <person name="Mao L."/>
            <person name="Kong X."/>
            <person name="Jiao Y."/>
            <person name="Jia J."/>
        </authorList>
    </citation>
    <scope>NUCLEOTIDE SEQUENCE [LARGE SCALE GENOMIC DNA]</scope>
    <source>
        <strain evidence="2">cv. AL8/78</strain>
    </source>
</reference>
<keyword evidence="2" id="KW-1185">Reference proteome</keyword>
<name>A0A452ZLF0_AEGTS</name>
<accession>A0A452ZLF0</accession>
<dbReference type="EnsemblPlants" id="AET1Gv20823200.2">
    <property type="protein sequence ID" value="AET1Gv20823200.2"/>
    <property type="gene ID" value="AET1Gv20823200"/>
</dbReference>
<dbReference type="Proteomes" id="UP000015105">
    <property type="component" value="Chromosome 1D"/>
</dbReference>
<evidence type="ECO:0000313" key="1">
    <source>
        <dbReference type="EnsemblPlants" id="AET1Gv20823200.2"/>
    </source>
</evidence>